<evidence type="ECO:0000313" key="5">
    <source>
        <dbReference type="Proteomes" id="UP000092247"/>
    </source>
</evidence>
<evidence type="ECO:0000313" key="2">
    <source>
        <dbReference type="EMBL" id="KAA8715344.1"/>
    </source>
</evidence>
<dbReference type="EMBL" id="LZEX01000009">
    <property type="protein sequence ID" value="OBU09618.1"/>
    <property type="molecule type" value="Genomic_DNA"/>
</dbReference>
<keyword evidence="1" id="KW-0472">Membrane</keyword>
<evidence type="ECO:0000313" key="3">
    <source>
        <dbReference type="EMBL" id="OBU02208.1"/>
    </source>
</evidence>
<dbReference type="EMBL" id="VXKB01000002">
    <property type="protein sequence ID" value="KAA8715344.1"/>
    <property type="molecule type" value="Genomic_DNA"/>
</dbReference>
<reference evidence="6" key="2">
    <citation type="submission" date="2016-06" db="EMBL/GenBank/DDBJ databases">
        <authorList>
            <person name="Butler K."/>
        </authorList>
    </citation>
    <scope>NUCLEOTIDE SEQUENCE [LARGE SCALE GENOMIC DNA]</scope>
    <source>
        <strain evidence="6">GCSL-Mp20</strain>
    </source>
</reference>
<keyword evidence="1" id="KW-1133">Transmembrane helix</keyword>
<reference evidence="2 7" key="3">
    <citation type="submission" date="2019-09" db="EMBL/GenBank/DDBJ databases">
        <title>Draft genome sequence of various Type strains from the CCUG.</title>
        <authorList>
            <person name="Pineiro-Iglesias B."/>
            <person name="Tunovic T."/>
            <person name="Unosson C."/>
            <person name="Inganas E."/>
            <person name="Ohlen M."/>
            <person name="Cardew S."/>
            <person name="Jensie-Markopoulos S."/>
            <person name="Salva-Serra F."/>
            <person name="Jaen-Luchoro D."/>
            <person name="Karlsson R."/>
            <person name="Svensson-Stadler L."/>
            <person name="Chun J."/>
            <person name="Moore E."/>
        </authorList>
    </citation>
    <scope>NUCLEOTIDE SEQUENCE [LARGE SCALE GENOMIC DNA]</scope>
    <source>
        <strain evidence="2 7">CCUG 53682T</strain>
    </source>
</reference>
<dbReference type="Proteomes" id="UP000092247">
    <property type="component" value="Unassembled WGS sequence"/>
</dbReference>
<dbReference type="AlphaFoldDB" id="A0A1B8HK91"/>
<gene>
    <name evidence="4" type="ORF">AYY17_18310</name>
    <name evidence="3" type="ORF">AYY18_12555</name>
    <name evidence="2" type="ORF">F4V73_10195</name>
</gene>
<sequence length="75" mass="7298">MRELNQVEMEATNGGFGLLAFPAALGLMLSIPAIPLGAVAAPFTGGLGFIGMAAGIVGTALSGAAMIASIALPIL</sequence>
<accession>A0A1B8HK91</accession>
<evidence type="ECO:0000256" key="1">
    <source>
        <dbReference type="SAM" id="Phobius"/>
    </source>
</evidence>
<feature type="transmembrane region" description="Helical" evidence="1">
    <location>
        <begin position="12"/>
        <end position="34"/>
    </location>
</feature>
<dbReference type="RefSeq" id="WP_067366174.1">
    <property type="nucleotide sequence ID" value="NZ_BAAAFS010000002.1"/>
</dbReference>
<evidence type="ECO:0000313" key="4">
    <source>
        <dbReference type="EMBL" id="OBU09618.1"/>
    </source>
</evidence>
<keyword evidence="1" id="KW-0812">Transmembrane</keyword>
<evidence type="ECO:0000313" key="6">
    <source>
        <dbReference type="Proteomes" id="UP000092377"/>
    </source>
</evidence>
<dbReference type="Proteomes" id="UP000092377">
    <property type="component" value="Unassembled WGS sequence"/>
</dbReference>
<name>A0A1B8HK91_9GAMM</name>
<keyword evidence="6" id="KW-1185">Reference proteome</keyword>
<organism evidence="4 5">
    <name type="scientific">Morganella psychrotolerans</name>
    <dbReference type="NCBI Taxonomy" id="368603"/>
    <lineage>
        <taxon>Bacteria</taxon>
        <taxon>Pseudomonadati</taxon>
        <taxon>Pseudomonadota</taxon>
        <taxon>Gammaproteobacteria</taxon>
        <taxon>Enterobacterales</taxon>
        <taxon>Morganellaceae</taxon>
        <taxon>Morganella</taxon>
    </lineage>
</organism>
<dbReference type="Proteomes" id="UP000322181">
    <property type="component" value="Unassembled WGS sequence"/>
</dbReference>
<dbReference type="OrthoDB" id="6638269at2"/>
<reference evidence="4 5" key="1">
    <citation type="submission" date="2016-06" db="EMBL/GenBank/DDBJ databases">
        <authorList>
            <person name="Kjaerup R.B."/>
            <person name="Dalgaard T.S."/>
            <person name="Juul-Madsen H.R."/>
        </authorList>
    </citation>
    <scope>NUCLEOTIDE SEQUENCE [LARGE SCALE GENOMIC DNA]</scope>
    <source>
        <strain evidence="3">GCSL-Mp20</strain>
        <strain evidence="4 5">GCSL-Mp3</strain>
    </source>
</reference>
<proteinExistence type="predicted"/>
<evidence type="ECO:0000313" key="7">
    <source>
        <dbReference type="Proteomes" id="UP000322181"/>
    </source>
</evidence>
<protein>
    <submittedName>
        <fullName evidence="4">Uncharacterized protein</fullName>
    </submittedName>
</protein>
<dbReference type="EMBL" id="LZEY01000061">
    <property type="protein sequence ID" value="OBU02208.1"/>
    <property type="molecule type" value="Genomic_DNA"/>
</dbReference>
<feature type="transmembrane region" description="Helical" evidence="1">
    <location>
        <begin position="46"/>
        <end position="72"/>
    </location>
</feature>
<comment type="caution">
    <text evidence="4">The sequence shown here is derived from an EMBL/GenBank/DDBJ whole genome shotgun (WGS) entry which is preliminary data.</text>
</comment>